<keyword evidence="2" id="KW-1185">Reference proteome</keyword>
<evidence type="ECO:0000313" key="1">
    <source>
        <dbReference type="EMBL" id="GFS86671.1"/>
    </source>
</evidence>
<comment type="caution">
    <text evidence="1">The sequence shown here is derived from an EMBL/GenBank/DDBJ whole genome shotgun (WGS) entry which is preliminary data.</text>
</comment>
<sequence length="90" mass="10490">MSTKTCPFRYGVKVNVLQRHWSIHFVEGTMNNVQYNNVVKKLVVPTARNHFPYHLEFISTLASCHTAKKVRKSHYLMSAKLIEYNIVLLV</sequence>
<name>A0A8X6N092_NEPPI</name>
<gene>
    <name evidence="1" type="ORF">NPIL_474951</name>
</gene>
<proteinExistence type="predicted"/>
<dbReference type="AlphaFoldDB" id="A0A8X6N092"/>
<dbReference type="Proteomes" id="UP000887013">
    <property type="component" value="Unassembled WGS sequence"/>
</dbReference>
<reference evidence="1" key="1">
    <citation type="submission" date="2020-08" db="EMBL/GenBank/DDBJ databases">
        <title>Multicomponent nature underlies the extraordinary mechanical properties of spider dragline silk.</title>
        <authorList>
            <person name="Kono N."/>
            <person name="Nakamura H."/>
            <person name="Mori M."/>
            <person name="Yoshida Y."/>
            <person name="Ohtoshi R."/>
            <person name="Malay A.D."/>
            <person name="Moran D.A.P."/>
            <person name="Tomita M."/>
            <person name="Numata K."/>
            <person name="Arakawa K."/>
        </authorList>
    </citation>
    <scope>NUCLEOTIDE SEQUENCE</scope>
</reference>
<protein>
    <submittedName>
        <fullName evidence="1">Uncharacterized protein</fullName>
    </submittedName>
</protein>
<dbReference type="EMBL" id="BMAW01004055">
    <property type="protein sequence ID" value="GFS86671.1"/>
    <property type="molecule type" value="Genomic_DNA"/>
</dbReference>
<accession>A0A8X6N092</accession>
<organism evidence="1 2">
    <name type="scientific">Nephila pilipes</name>
    <name type="common">Giant wood spider</name>
    <name type="synonym">Nephila maculata</name>
    <dbReference type="NCBI Taxonomy" id="299642"/>
    <lineage>
        <taxon>Eukaryota</taxon>
        <taxon>Metazoa</taxon>
        <taxon>Ecdysozoa</taxon>
        <taxon>Arthropoda</taxon>
        <taxon>Chelicerata</taxon>
        <taxon>Arachnida</taxon>
        <taxon>Araneae</taxon>
        <taxon>Araneomorphae</taxon>
        <taxon>Entelegynae</taxon>
        <taxon>Araneoidea</taxon>
        <taxon>Nephilidae</taxon>
        <taxon>Nephila</taxon>
    </lineage>
</organism>
<evidence type="ECO:0000313" key="2">
    <source>
        <dbReference type="Proteomes" id="UP000887013"/>
    </source>
</evidence>